<reference evidence="1 2" key="1">
    <citation type="submission" date="2021-03" db="EMBL/GenBank/DDBJ databases">
        <authorList>
            <person name="Thompson D.W."/>
            <person name="Brown H.M.F."/>
            <person name="Thompson S.D."/>
            <person name="Grose J.H."/>
        </authorList>
    </citation>
    <scope>NUCLEOTIDE SEQUENCE [LARGE SCALE GENOMIC DNA]</scope>
</reference>
<accession>A0AAE8BF72</accession>
<proteinExistence type="predicted"/>
<dbReference type="EMBL" id="MW749004">
    <property type="protein sequence ID" value="QYA57259.1"/>
    <property type="molecule type" value="Genomic_DNA"/>
</dbReference>
<protein>
    <submittedName>
        <fullName evidence="1">Uncharacterized protein</fullName>
    </submittedName>
</protein>
<sequence length="66" mass="7946">MKNVNANKLRVVVSRNTFGNPTYQIQRKSFMFFWKDCFAEMHSPKKIREVLKSWGVNYKDVNYVQK</sequence>
<dbReference type="Proteomes" id="UP000827415">
    <property type="component" value="Segment"/>
</dbReference>
<evidence type="ECO:0000313" key="1">
    <source>
        <dbReference type="EMBL" id="QYA57259.1"/>
    </source>
</evidence>
<evidence type="ECO:0000313" key="2">
    <source>
        <dbReference type="Proteomes" id="UP000827415"/>
    </source>
</evidence>
<organism evidence="1 2">
    <name type="scientific">Hafnia phage vB_HpaM_Zyzzx</name>
    <dbReference type="NCBI Taxonomy" id="2836109"/>
    <lineage>
        <taxon>Viruses</taxon>
        <taxon>Duplodnaviria</taxon>
        <taxon>Heunggongvirae</taxon>
        <taxon>Uroviricota</taxon>
        <taxon>Caudoviricetes</taxon>
        <taxon>Andersonviridae</taxon>
        <taxon>Andersonviridae incertae sedis</taxon>
        <taxon>Daniellevirus</taxon>
        <taxon>Daniellevirus Zyzzx</taxon>
    </lineage>
</organism>
<gene>
    <name evidence="1" type="ORF">ZYZZX_31</name>
</gene>
<name>A0AAE8BF72_9CAUD</name>
<keyword evidence="2" id="KW-1185">Reference proteome</keyword>